<dbReference type="PRINTS" id="PR00249">
    <property type="entry name" value="GPCRSECRETIN"/>
</dbReference>
<feature type="domain" description="F5/8 type C" evidence="9">
    <location>
        <begin position="239"/>
        <end position="402"/>
    </location>
</feature>
<sequence>MYDTCTMTNRLGAAVGLNLRKAPHLCLRALLLLSVFGGYRGIAAAAAEVGLWPLNAQFGASDITGNGNDGTATGTQLAPGPYGDADGAFLFSGNANSYIAISNNGRLDVRYSFTILAHIYPTGQIGPIFDYSGNNNWALHLWQSSPTTLLMQPVGRDGYFSSHIRADVLQQSAWNYVGTTYNNATGIASLWNNGELVNEAHIGVAEVASQYPVRVGVRDGDNRYFAGRIACLQLYNYAMTQEQIAAMRDACKGPPWSASSQFDTVHSADRADINTRETAYKAGAWAARTNDVDQWLMRDLGEVKVVTGIITRGRNYSPDWPHRPHDQYVTSYVISYGIENGDEQFYTNATNETIVFTGNQDRDTEVFNDFLAYSGSIEARFVKIHPRTWHEHISMRAKVVTFDVNCEMGEFGHLSFPGADGGAFSYSDERCNSSSAIGKPLASRFCRIVAVRGALWDKPVNLTCDINLQNLSQVEVNNESALSVATDLQVLTMQADTISSNDVTIISTIVQDIVNASATEKIGDSLLTTVDNLINVNVTILQQSQQETRGPTRVVQALETFADTVVLTTEKYTVVRPSVALQAADISPEELDKGQGFAFFLGGNDSNSLKEGNVSSFTWKDSRDFQQTADISILLPANISNMIQISDSSEVRLSYTLYNSSSLFVQTSQGAVGLSQDAVGTRIIGGRIAGRRVQNLPEPVIITFTPLQDYAKEGRCVFWDFEAEAGQGAWSTEGCERLGEENARYRCACNHLTNFAVLFNVHGGVFGDHEKPLEVITAVGCVVSIVCLVLTLLSFVLTRKSKRGSRTGRHAKNQRLVLINLCVALLAILVIFLVGVNRTASPIGCTAVAALLHYFLLAALVWMAVEAVSIYRAVVLVFDHHVSGNFVIKAAAVAWGFPLVVTASTAGPSSLYKYKMAKFCWLAHKPLIYAFLLPVGLILLFNLLVFVIVMYKLVRNEQGRKELTASGDKPNEADRSWITRQIRRAFSIMALFGLTWVFGFFVISDASLVFAYLFCIFNTLQGLFIFIFHCAMREDMAKWWKKINCITGKWKRGRYQVAQGDTPFSPAAETPETIALNNV</sequence>
<feature type="transmembrane region" description="Helical" evidence="8">
    <location>
        <begin position="1009"/>
        <end position="1032"/>
    </location>
</feature>
<dbReference type="InterPro" id="IPR000421">
    <property type="entry name" value="FA58C"/>
</dbReference>
<dbReference type="PROSITE" id="PS50221">
    <property type="entry name" value="GAIN_B"/>
    <property type="match status" value="1"/>
</dbReference>
<name>A0A9J7M8U4_BRAFL</name>
<organism evidence="12 13">
    <name type="scientific">Branchiostoma floridae</name>
    <name type="common">Florida lancelet</name>
    <name type="synonym">Amphioxus</name>
    <dbReference type="NCBI Taxonomy" id="7739"/>
    <lineage>
        <taxon>Eukaryota</taxon>
        <taxon>Metazoa</taxon>
        <taxon>Chordata</taxon>
        <taxon>Cephalochordata</taxon>
        <taxon>Leptocardii</taxon>
        <taxon>Amphioxiformes</taxon>
        <taxon>Branchiostomatidae</taxon>
        <taxon>Branchiostoma</taxon>
    </lineage>
</organism>
<dbReference type="Gene3D" id="2.60.120.200">
    <property type="match status" value="1"/>
</dbReference>
<evidence type="ECO:0000313" key="12">
    <source>
        <dbReference type="Proteomes" id="UP000001554"/>
    </source>
</evidence>
<dbReference type="Pfam" id="PF13385">
    <property type="entry name" value="Laminin_G_3"/>
    <property type="match status" value="1"/>
</dbReference>
<dbReference type="GO" id="GO:0007166">
    <property type="term" value="P:cell surface receptor signaling pathway"/>
    <property type="evidence" value="ECO:0007669"/>
    <property type="project" value="InterPro"/>
</dbReference>
<keyword evidence="7" id="KW-0325">Glycoprotein</keyword>
<dbReference type="PROSITE" id="PS50261">
    <property type="entry name" value="G_PROTEIN_RECEP_F2_4"/>
    <property type="match status" value="1"/>
</dbReference>
<dbReference type="InterPro" id="IPR013320">
    <property type="entry name" value="ConA-like_dom_sf"/>
</dbReference>
<dbReference type="Pfam" id="PF01825">
    <property type="entry name" value="GPS"/>
    <property type="match status" value="1"/>
</dbReference>
<dbReference type="GeneID" id="118430270"/>
<protein>
    <submittedName>
        <fullName evidence="13">Adhesion G-protein coupled receptor G7-like</fullName>
    </submittedName>
</protein>
<reference evidence="12" key="1">
    <citation type="journal article" date="2020" name="Nat. Ecol. Evol.">
        <title>Deeply conserved synteny resolves early events in vertebrate evolution.</title>
        <authorList>
            <person name="Simakov O."/>
            <person name="Marletaz F."/>
            <person name="Yue J.X."/>
            <person name="O'Connell B."/>
            <person name="Jenkins J."/>
            <person name="Brandt A."/>
            <person name="Calef R."/>
            <person name="Tung C.H."/>
            <person name="Huang T.K."/>
            <person name="Schmutz J."/>
            <person name="Satoh N."/>
            <person name="Yu J.K."/>
            <person name="Putnam N.H."/>
            <person name="Green R.E."/>
            <person name="Rokhsar D.S."/>
        </authorList>
    </citation>
    <scope>NUCLEOTIDE SEQUENCE [LARGE SCALE GENOMIC DNA]</scope>
    <source>
        <strain evidence="12">S238N-H82</strain>
    </source>
</reference>
<keyword evidence="4 8" id="KW-1133">Transmembrane helix</keyword>
<dbReference type="SMART" id="SM00231">
    <property type="entry name" value="FA58C"/>
    <property type="match status" value="1"/>
</dbReference>
<evidence type="ECO:0000313" key="13">
    <source>
        <dbReference type="RefSeq" id="XP_035696892.1"/>
    </source>
</evidence>
<dbReference type="FunFam" id="1.20.1070.10:FF:000058">
    <property type="entry name" value="Adhesion G protein-coupled receptor F5"/>
    <property type="match status" value="1"/>
</dbReference>
<dbReference type="PANTHER" id="PTHR45692:SF1">
    <property type="entry name" value="G-PROTEIN COUPLED RECEPTORS FAMILY 2 PROFILE 2 DOMAIN-CONTAINING PROTEIN"/>
    <property type="match status" value="1"/>
</dbReference>
<dbReference type="RefSeq" id="XP_035696892.1">
    <property type="nucleotide sequence ID" value="XM_035840999.1"/>
</dbReference>
<dbReference type="InterPro" id="IPR000832">
    <property type="entry name" value="GPCR_2_secretin-like"/>
</dbReference>
<feature type="domain" description="G-protein coupled receptors family 2 profile 2" evidence="11">
    <location>
        <begin position="773"/>
        <end position="1033"/>
    </location>
</feature>
<dbReference type="CDD" id="cd15040">
    <property type="entry name" value="7tmB2_Adhesion"/>
    <property type="match status" value="1"/>
</dbReference>
<keyword evidence="6" id="KW-1015">Disulfide bond</keyword>
<evidence type="ECO:0000259" key="11">
    <source>
        <dbReference type="PROSITE" id="PS50261"/>
    </source>
</evidence>
<dbReference type="Pfam" id="PF26588">
    <property type="entry name" value="GAIN_ADGRA3"/>
    <property type="match status" value="1"/>
</dbReference>
<dbReference type="SMART" id="SM00303">
    <property type="entry name" value="GPS"/>
    <property type="match status" value="1"/>
</dbReference>
<dbReference type="Pfam" id="PF00002">
    <property type="entry name" value="7tm_2"/>
    <property type="match status" value="1"/>
</dbReference>
<keyword evidence="5 8" id="KW-0472">Membrane</keyword>
<dbReference type="SUPFAM" id="SSF49899">
    <property type="entry name" value="Concanavalin A-like lectins/glucanases"/>
    <property type="match status" value="1"/>
</dbReference>
<evidence type="ECO:0000256" key="3">
    <source>
        <dbReference type="ARBA" id="ARBA00022692"/>
    </source>
</evidence>
<dbReference type="SUPFAM" id="SSF81321">
    <property type="entry name" value="Family A G protein-coupled receptor-like"/>
    <property type="match status" value="1"/>
</dbReference>
<dbReference type="Gene3D" id="2.60.120.260">
    <property type="entry name" value="Galactose-binding domain-like"/>
    <property type="match status" value="1"/>
</dbReference>
<evidence type="ECO:0000259" key="10">
    <source>
        <dbReference type="PROSITE" id="PS50221"/>
    </source>
</evidence>
<feature type="transmembrane region" description="Helical" evidence="8">
    <location>
        <begin position="927"/>
        <end position="951"/>
    </location>
</feature>
<evidence type="ECO:0000256" key="8">
    <source>
        <dbReference type="SAM" id="Phobius"/>
    </source>
</evidence>
<dbReference type="KEGG" id="bfo:118430270"/>
<dbReference type="InterPro" id="IPR000203">
    <property type="entry name" value="GPS"/>
</dbReference>
<accession>A0A9J7M8U4</accession>
<proteinExistence type="inferred from homology"/>
<evidence type="ECO:0000256" key="4">
    <source>
        <dbReference type="ARBA" id="ARBA00022989"/>
    </source>
</evidence>
<comment type="subcellular location">
    <subcellularLocation>
        <location evidence="1">Membrane</location>
        <topology evidence="1">Multi-pass membrane protein</topology>
    </subcellularLocation>
</comment>
<dbReference type="Proteomes" id="UP000001554">
    <property type="component" value="Chromosome 14"/>
</dbReference>
<dbReference type="Pfam" id="PF00754">
    <property type="entry name" value="F5_F8_type_C"/>
    <property type="match status" value="1"/>
</dbReference>
<dbReference type="CDD" id="cd00057">
    <property type="entry name" value="FA58C"/>
    <property type="match status" value="1"/>
</dbReference>
<dbReference type="PROSITE" id="PS50022">
    <property type="entry name" value="FA58C_3"/>
    <property type="match status" value="1"/>
</dbReference>
<dbReference type="InterPro" id="IPR058808">
    <property type="entry name" value="GAIN_ADGRA2/3"/>
</dbReference>
<dbReference type="SUPFAM" id="SSF49785">
    <property type="entry name" value="Galactose-binding domain-like"/>
    <property type="match status" value="1"/>
</dbReference>
<evidence type="ECO:0000256" key="7">
    <source>
        <dbReference type="ARBA" id="ARBA00023180"/>
    </source>
</evidence>
<dbReference type="GO" id="GO:0004930">
    <property type="term" value="F:G protein-coupled receptor activity"/>
    <property type="evidence" value="ECO:0007669"/>
    <property type="project" value="InterPro"/>
</dbReference>
<keyword evidence="12" id="KW-1185">Reference proteome</keyword>
<feature type="transmembrane region" description="Helical" evidence="8">
    <location>
        <begin position="886"/>
        <end position="907"/>
    </location>
</feature>
<dbReference type="InterPro" id="IPR057244">
    <property type="entry name" value="GAIN_B"/>
</dbReference>
<dbReference type="AlphaFoldDB" id="A0A9J7M8U4"/>
<reference evidence="13" key="2">
    <citation type="submission" date="2025-08" db="UniProtKB">
        <authorList>
            <consortium name="RefSeq"/>
        </authorList>
    </citation>
    <scope>IDENTIFICATION</scope>
    <source>
        <strain evidence="13">S238N-H82</strain>
        <tissue evidence="13">Testes</tissue>
    </source>
</reference>
<evidence type="ECO:0000256" key="1">
    <source>
        <dbReference type="ARBA" id="ARBA00004141"/>
    </source>
</evidence>
<evidence type="ECO:0000256" key="6">
    <source>
        <dbReference type="ARBA" id="ARBA00023157"/>
    </source>
</evidence>
<feature type="domain" description="GAIN-B" evidence="10">
    <location>
        <begin position="605"/>
        <end position="765"/>
    </location>
</feature>
<feature type="transmembrane region" description="Helical" evidence="8">
    <location>
        <begin position="775"/>
        <end position="797"/>
    </location>
</feature>
<dbReference type="InterPro" id="IPR046338">
    <property type="entry name" value="GAIN_dom_sf"/>
</dbReference>
<feature type="transmembrane region" description="Helical" evidence="8">
    <location>
        <begin position="985"/>
        <end position="1003"/>
    </location>
</feature>
<keyword evidence="3 8" id="KW-0812">Transmembrane</keyword>
<evidence type="ECO:0000256" key="2">
    <source>
        <dbReference type="ARBA" id="ARBA00007343"/>
    </source>
</evidence>
<dbReference type="InterPro" id="IPR017981">
    <property type="entry name" value="GPCR_2-like_7TM"/>
</dbReference>
<evidence type="ECO:0000256" key="5">
    <source>
        <dbReference type="ARBA" id="ARBA00023136"/>
    </source>
</evidence>
<dbReference type="Gene3D" id="1.20.1070.10">
    <property type="entry name" value="Rhodopsin 7-helix transmembrane proteins"/>
    <property type="match status" value="1"/>
</dbReference>
<dbReference type="Gene3D" id="2.60.220.50">
    <property type="match status" value="1"/>
</dbReference>
<dbReference type="GO" id="GO:0016020">
    <property type="term" value="C:membrane"/>
    <property type="evidence" value="ECO:0007669"/>
    <property type="project" value="UniProtKB-SubCell"/>
</dbReference>
<dbReference type="OrthoDB" id="10037534at2759"/>
<gene>
    <name evidence="13" type="primary">LOC118430270</name>
</gene>
<evidence type="ECO:0000259" key="9">
    <source>
        <dbReference type="PROSITE" id="PS50022"/>
    </source>
</evidence>
<comment type="similarity">
    <text evidence="2">Belongs to the G-protein coupled receptor 2 family. Adhesion G-protein coupled receptor (ADGR) subfamily.</text>
</comment>
<dbReference type="PANTHER" id="PTHR45692">
    <property type="entry name" value="G_PROTEIN_RECEP_F2_4 DOMAIN-CONTAINING PROTEIN"/>
    <property type="match status" value="1"/>
</dbReference>
<feature type="transmembrane region" description="Helical" evidence="8">
    <location>
        <begin position="817"/>
        <end position="835"/>
    </location>
</feature>
<dbReference type="InterPro" id="IPR008979">
    <property type="entry name" value="Galactose-bd-like_sf"/>
</dbReference>